<organism evidence="1 2">
    <name type="scientific">Ameca splendens</name>
    <dbReference type="NCBI Taxonomy" id="208324"/>
    <lineage>
        <taxon>Eukaryota</taxon>
        <taxon>Metazoa</taxon>
        <taxon>Chordata</taxon>
        <taxon>Craniata</taxon>
        <taxon>Vertebrata</taxon>
        <taxon>Euteleostomi</taxon>
        <taxon>Actinopterygii</taxon>
        <taxon>Neopterygii</taxon>
        <taxon>Teleostei</taxon>
        <taxon>Neoteleostei</taxon>
        <taxon>Acanthomorphata</taxon>
        <taxon>Ovalentaria</taxon>
        <taxon>Atherinomorphae</taxon>
        <taxon>Cyprinodontiformes</taxon>
        <taxon>Goodeidae</taxon>
        <taxon>Ameca</taxon>
    </lineage>
</organism>
<reference evidence="1 2" key="1">
    <citation type="submission" date="2021-06" db="EMBL/GenBank/DDBJ databases">
        <authorList>
            <person name="Palmer J.M."/>
        </authorList>
    </citation>
    <scope>NUCLEOTIDE SEQUENCE [LARGE SCALE GENOMIC DNA]</scope>
    <source>
        <strain evidence="1 2">AS_MEX2019</strain>
        <tissue evidence="1">Muscle</tissue>
    </source>
</reference>
<accession>A0ABV0ZIL5</accession>
<protein>
    <submittedName>
        <fullName evidence="1">Uncharacterized protein</fullName>
    </submittedName>
</protein>
<dbReference type="EMBL" id="JAHRIP010065229">
    <property type="protein sequence ID" value="MEQ2305627.1"/>
    <property type="molecule type" value="Genomic_DNA"/>
</dbReference>
<dbReference type="Proteomes" id="UP001469553">
    <property type="component" value="Unassembled WGS sequence"/>
</dbReference>
<gene>
    <name evidence="1" type="ORF">AMECASPLE_039680</name>
</gene>
<evidence type="ECO:0000313" key="1">
    <source>
        <dbReference type="EMBL" id="MEQ2305627.1"/>
    </source>
</evidence>
<sequence>MCSLSYYRLENLRVDLLSCLSLDEASKGAITMNVSLFFPVESTTGSVLLCSFLSLLSSLRPPVGRGRWPLTLSLVLLEVSSCLKGVFLSTVPTCMFSMRDCCKVNASNCLLSLLAYPGVNAASH</sequence>
<name>A0ABV0ZIL5_9TELE</name>
<proteinExistence type="predicted"/>
<comment type="caution">
    <text evidence="1">The sequence shown here is derived from an EMBL/GenBank/DDBJ whole genome shotgun (WGS) entry which is preliminary data.</text>
</comment>
<keyword evidence="2" id="KW-1185">Reference proteome</keyword>
<evidence type="ECO:0000313" key="2">
    <source>
        <dbReference type="Proteomes" id="UP001469553"/>
    </source>
</evidence>